<dbReference type="KEGG" id="lak:106180533"/>
<dbReference type="InterPro" id="IPR027806">
    <property type="entry name" value="HARBI1_dom"/>
</dbReference>
<dbReference type="GO" id="GO:0046872">
    <property type="term" value="F:metal ion binding"/>
    <property type="evidence" value="ECO:0007669"/>
    <property type="project" value="UniProtKB-KW"/>
</dbReference>
<feature type="domain" description="DDE Tnp4" evidence="8">
    <location>
        <begin position="53"/>
        <end position="218"/>
    </location>
</feature>
<dbReference type="InterPro" id="IPR045249">
    <property type="entry name" value="HARBI1-like"/>
</dbReference>
<dbReference type="GO" id="GO:0016787">
    <property type="term" value="F:hydrolase activity"/>
    <property type="evidence" value="ECO:0007669"/>
    <property type="project" value="UniProtKB-KW"/>
</dbReference>
<evidence type="ECO:0000256" key="2">
    <source>
        <dbReference type="ARBA" id="ARBA00004123"/>
    </source>
</evidence>
<dbReference type="GO" id="GO:0005634">
    <property type="term" value="C:nucleus"/>
    <property type="evidence" value="ECO:0007669"/>
    <property type="project" value="UniProtKB-SubCell"/>
</dbReference>
<dbReference type="GO" id="GO:0004518">
    <property type="term" value="F:nuclease activity"/>
    <property type="evidence" value="ECO:0007669"/>
    <property type="project" value="UniProtKB-KW"/>
</dbReference>
<dbReference type="AlphaFoldDB" id="A0A1S3KBI6"/>
<dbReference type="STRING" id="7574.A0A1S3KBI6"/>
<keyword evidence="5" id="KW-0479">Metal-binding</keyword>
<keyword evidence="7" id="KW-0539">Nucleus</keyword>
<dbReference type="OrthoDB" id="5973903at2759"/>
<gene>
    <name evidence="10" type="primary">LOC106180533</name>
</gene>
<evidence type="ECO:0000259" key="8">
    <source>
        <dbReference type="Pfam" id="PF13359"/>
    </source>
</evidence>
<evidence type="ECO:0000313" key="10">
    <source>
        <dbReference type="RefSeq" id="XP_013419995.1"/>
    </source>
</evidence>
<protein>
    <submittedName>
        <fullName evidence="10">Nuclease HARBI1</fullName>
    </submittedName>
</protein>
<comment type="cofactor">
    <cofactor evidence="1">
        <name>a divalent metal cation</name>
        <dbReference type="ChEBI" id="CHEBI:60240"/>
    </cofactor>
</comment>
<dbReference type="RefSeq" id="XP_013419995.1">
    <property type="nucleotide sequence ID" value="XM_013564541.1"/>
</dbReference>
<evidence type="ECO:0000256" key="5">
    <source>
        <dbReference type="ARBA" id="ARBA00022723"/>
    </source>
</evidence>
<keyword evidence="4" id="KW-0540">Nuclease</keyword>
<organism evidence="9 10">
    <name type="scientific">Lingula anatina</name>
    <name type="common">Brachiopod</name>
    <name type="synonym">Lingula unguis</name>
    <dbReference type="NCBI Taxonomy" id="7574"/>
    <lineage>
        <taxon>Eukaryota</taxon>
        <taxon>Metazoa</taxon>
        <taxon>Spiralia</taxon>
        <taxon>Lophotrochozoa</taxon>
        <taxon>Brachiopoda</taxon>
        <taxon>Linguliformea</taxon>
        <taxon>Lingulata</taxon>
        <taxon>Lingulida</taxon>
        <taxon>Linguloidea</taxon>
        <taxon>Lingulidae</taxon>
        <taxon>Lingula</taxon>
    </lineage>
</organism>
<dbReference type="InParanoid" id="A0A1S3KBI6"/>
<evidence type="ECO:0000256" key="7">
    <source>
        <dbReference type="ARBA" id="ARBA00023242"/>
    </source>
</evidence>
<accession>A0A1S3KBI6</accession>
<evidence type="ECO:0000256" key="3">
    <source>
        <dbReference type="ARBA" id="ARBA00006958"/>
    </source>
</evidence>
<dbReference type="PANTHER" id="PTHR22930:SF269">
    <property type="entry name" value="NUCLEASE HARBI1-LIKE PROTEIN"/>
    <property type="match status" value="1"/>
</dbReference>
<comment type="subcellular location">
    <subcellularLocation>
        <location evidence="2">Nucleus</location>
    </subcellularLocation>
</comment>
<keyword evidence="9" id="KW-1185">Reference proteome</keyword>
<evidence type="ECO:0000313" key="9">
    <source>
        <dbReference type="Proteomes" id="UP000085678"/>
    </source>
</evidence>
<reference evidence="10" key="1">
    <citation type="submission" date="2025-08" db="UniProtKB">
        <authorList>
            <consortium name="RefSeq"/>
        </authorList>
    </citation>
    <scope>IDENTIFICATION</scope>
    <source>
        <tissue evidence="10">Gonads</tissue>
    </source>
</reference>
<evidence type="ECO:0000256" key="6">
    <source>
        <dbReference type="ARBA" id="ARBA00022801"/>
    </source>
</evidence>
<evidence type="ECO:0000256" key="1">
    <source>
        <dbReference type="ARBA" id="ARBA00001968"/>
    </source>
</evidence>
<dbReference type="Pfam" id="PF13359">
    <property type="entry name" value="DDE_Tnp_4"/>
    <property type="match status" value="1"/>
</dbReference>
<evidence type="ECO:0000256" key="4">
    <source>
        <dbReference type="ARBA" id="ARBA00022722"/>
    </source>
</evidence>
<dbReference type="Proteomes" id="UP000085678">
    <property type="component" value="Unplaced"/>
</dbReference>
<dbReference type="PANTHER" id="PTHR22930">
    <property type="match status" value="1"/>
</dbReference>
<keyword evidence="6" id="KW-0378">Hydrolase</keyword>
<sequence>MELNHTAFGQHSMEIRTETVCDRIKTPTSPEDWRKIANEFYQRWNYPCCVGAVDGKHIAIKQPDDSGSEYFNYKHFFSVILLDVVDANYKFIYVDVGAPGRAGDAGVFNESTINRALLDNSINLPPPVPLEGIAESNISYHLVGDDAFSLQMTMMKPYPHRNLDKKKRIFNYHLSRVRRVVENLFGILGNRFRVFLTPINLNPDKVTNLILAACCLHNYMVDKNKHTYLNVLDVETGESHEIAVGVWRYDKQLIGIQPAQGRNATNDAKRQRELLTSYFSSEYGAVPWQEKLLGLE</sequence>
<comment type="similarity">
    <text evidence="3">Belongs to the HARBI1 family.</text>
</comment>
<dbReference type="GeneID" id="106180533"/>
<dbReference type="FunCoup" id="A0A1S3KBI6">
    <property type="interactions" value="1"/>
</dbReference>
<proteinExistence type="inferred from homology"/>
<name>A0A1S3KBI6_LINAN</name>